<organism evidence="1 2">
    <name type="scientific">Saccharothrix carnea</name>
    <dbReference type="NCBI Taxonomy" id="1280637"/>
    <lineage>
        <taxon>Bacteria</taxon>
        <taxon>Bacillati</taxon>
        <taxon>Actinomycetota</taxon>
        <taxon>Actinomycetes</taxon>
        <taxon>Pseudonocardiales</taxon>
        <taxon>Pseudonocardiaceae</taxon>
        <taxon>Saccharothrix</taxon>
    </lineage>
</organism>
<evidence type="ECO:0008006" key="3">
    <source>
        <dbReference type="Google" id="ProtNLM"/>
    </source>
</evidence>
<dbReference type="Proteomes" id="UP000241118">
    <property type="component" value="Unassembled WGS sequence"/>
</dbReference>
<dbReference type="EMBL" id="PYAX01000015">
    <property type="protein sequence ID" value="PSL52076.1"/>
    <property type="molecule type" value="Genomic_DNA"/>
</dbReference>
<sequence length="353" mass="38921">MIGRVAAVVLTEEQYKQVADLILDHVGDPPNTGTVRDLFGPEALRRAPAGFNGYHRVRCWLDHTLAQPTAELFITVVEMVDQAGELVSVHQTIRGLRDRTIVWRTIRTGDVWMPEGSPFADRDALRKAMADIATGGGPPVATIDGPTGYGKRTMAEYIATCARWHGNYTPLVEQLERHDDPGYVDYLAAQLRIKLGIVPQSANDAEPERRAVTLARNLASAAVYSDTPVWFVANLVRSEQDPGVLTFLDELMLQIRRSRLLAAKLRVTVLGDFGAVRLANLPELEHRHALGEIAEPDVAAWLAAAAPGKDQELYHLTAASIMRSLAEDRPTPRLRLRLLAQKCVDAHRLLLGA</sequence>
<name>A0A2P8I0S9_SACCR</name>
<dbReference type="AlphaFoldDB" id="A0A2P8I0S9"/>
<gene>
    <name evidence="1" type="ORF">B0I31_11528</name>
</gene>
<proteinExistence type="predicted"/>
<evidence type="ECO:0000313" key="1">
    <source>
        <dbReference type="EMBL" id="PSL52076.1"/>
    </source>
</evidence>
<comment type="caution">
    <text evidence="1">The sequence shown here is derived from an EMBL/GenBank/DDBJ whole genome shotgun (WGS) entry which is preliminary data.</text>
</comment>
<reference evidence="1 2" key="1">
    <citation type="submission" date="2018-03" db="EMBL/GenBank/DDBJ databases">
        <title>Genomic Encyclopedia of Type Strains, Phase III (KMG-III): the genomes of soil and plant-associated and newly described type strains.</title>
        <authorList>
            <person name="Whitman W."/>
        </authorList>
    </citation>
    <scope>NUCLEOTIDE SEQUENCE [LARGE SCALE GENOMIC DNA]</scope>
    <source>
        <strain evidence="1 2">CGMCC 4.7097</strain>
    </source>
</reference>
<evidence type="ECO:0000313" key="2">
    <source>
        <dbReference type="Proteomes" id="UP000241118"/>
    </source>
</evidence>
<protein>
    <recommendedName>
        <fullName evidence="3">AAA ATPase-like protein</fullName>
    </recommendedName>
</protein>
<accession>A0A2P8I0S9</accession>
<keyword evidence="2" id="KW-1185">Reference proteome</keyword>